<dbReference type="Pfam" id="PF07914">
    <property type="entry name" value="DUF1679"/>
    <property type="match status" value="1"/>
</dbReference>
<name>A0A3S8ZZV1_9BACL</name>
<evidence type="ECO:0000313" key="1">
    <source>
        <dbReference type="EMBL" id="AZN38965.1"/>
    </source>
</evidence>
<dbReference type="InterPro" id="IPR012877">
    <property type="entry name" value="Dhs-27"/>
</dbReference>
<proteinExistence type="predicted"/>
<dbReference type="Proteomes" id="UP000272528">
    <property type="component" value="Chromosome"/>
</dbReference>
<organism evidence="1 2">
    <name type="scientific">Paenibacillus albus</name>
    <dbReference type="NCBI Taxonomy" id="2495582"/>
    <lineage>
        <taxon>Bacteria</taxon>
        <taxon>Bacillati</taxon>
        <taxon>Bacillota</taxon>
        <taxon>Bacilli</taxon>
        <taxon>Bacillales</taxon>
        <taxon>Paenibacillaceae</taxon>
        <taxon>Paenibacillus</taxon>
    </lineage>
</organism>
<reference evidence="2" key="1">
    <citation type="submission" date="2018-12" db="EMBL/GenBank/DDBJ databases">
        <title>Genome sequence of Peanibacillus sp.</title>
        <authorList>
            <person name="Subramani G."/>
            <person name="Srinivasan S."/>
            <person name="Kim M.K."/>
        </authorList>
    </citation>
    <scope>NUCLEOTIDE SEQUENCE [LARGE SCALE GENOMIC DNA]</scope>
    <source>
        <strain evidence="2">18JY67-1</strain>
    </source>
</reference>
<protein>
    <submittedName>
        <fullName evidence="1">DUF1679 domain-containing protein</fullName>
    </submittedName>
</protein>
<dbReference type="RefSeq" id="WP_126012772.1">
    <property type="nucleotide sequence ID" value="NZ_CP034437.1"/>
</dbReference>
<dbReference type="Gene3D" id="3.90.1200.10">
    <property type="match status" value="1"/>
</dbReference>
<dbReference type="EMBL" id="CP034437">
    <property type="protein sequence ID" value="AZN38965.1"/>
    <property type="molecule type" value="Genomic_DNA"/>
</dbReference>
<keyword evidence="2" id="KW-1185">Reference proteome</keyword>
<dbReference type="SUPFAM" id="SSF56112">
    <property type="entry name" value="Protein kinase-like (PK-like)"/>
    <property type="match status" value="1"/>
</dbReference>
<evidence type="ECO:0000313" key="2">
    <source>
        <dbReference type="Proteomes" id="UP000272528"/>
    </source>
</evidence>
<gene>
    <name evidence="1" type="ORF">EJC50_04260</name>
</gene>
<dbReference type="InterPro" id="IPR011009">
    <property type="entry name" value="Kinase-like_dom_sf"/>
</dbReference>
<dbReference type="KEGG" id="palb:EJC50_04260"/>
<accession>A0A3S8ZZV1</accession>
<sequence length="381" mass="44001">MLHVESRTSLPIEGKMTQLSRCLEHMFGEPSEGLITVMCEDLVSGSLNFTTAGIYRVHGMAHVRDEERSWSLVVKVSKPDSDDDKDDEQHHNYWRREALLLEAGLLDKLPQMIRAPKCYLVEEQPDGTIWMWMEHVAEGKYPQTQKQLDNVAYQLGRFNGDYLMGRQELPNEPWICRRWLKSWTVGSRKYAPNPHPYVNQLYKENERSMWAWFQGLERDEEQLLAALDRLPRVLAHQDLGQKNILLVRDEHSAAERIVLIDWQFMSISGVGEDLAKLFGVHMSTGVIPMDRVGAYRESLFDAYIDGLRAAGWEGDAALARYGFCAATALRSVWEVPRYLAWAAQLEENPQDEQLGERMDWLEQIIAIHMQMAAEARIWLNI</sequence>
<dbReference type="AlphaFoldDB" id="A0A3S8ZZV1"/>
<dbReference type="OrthoDB" id="3816435at2"/>